<gene>
    <name evidence="2" type="ORF">K435DRAFT_849893</name>
</gene>
<feature type="compositionally biased region" description="Basic residues" evidence="1">
    <location>
        <begin position="144"/>
        <end position="154"/>
    </location>
</feature>
<evidence type="ECO:0008006" key="4">
    <source>
        <dbReference type="Google" id="ProtNLM"/>
    </source>
</evidence>
<dbReference type="AlphaFoldDB" id="A0A4S8MRD8"/>
<evidence type="ECO:0000313" key="3">
    <source>
        <dbReference type="Proteomes" id="UP000297245"/>
    </source>
</evidence>
<feature type="compositionally biased region" description="Low complexity" evidence="1">
    <location>
        <begin position="120"/>
        <end position="137"/>
    </location>
</feature>
<feature type="compositionally biased region" description="Low complexity" evidence="1">
    <location>
        <begin position="230"/>
        <end position="255"/>
    </location>
</feature>
<protein>
    <recommendedName>
        <fullName evidence="4">Post-SET domain-containing protein</fullName>
    </recommendedName>
</protein>
<evidence type="ECO:0000256" key="1">
    <source>
        <dbReference type="SAM" id="MobiDB-lite"/>
    </source>
</evidence>
<dbReference type="OrthoDB" id="3690045at2759"/>
<feature type="compositionally biased region" description="Basic and acidic residues" evidence="1">
    <location>
        <begin position="260"/>
        <end position="269"/>
    </location>
</feature>
<dbReference type="EMBL" id="ML179048">
    <property type="protein sequence ID" value="THV05648.1"/>
    <property type="molecule type" value="Genomic_DNA"/>
</dbReference>
<sequence length="807" mass="85720">MLIAVEVPRPRPPCHIGNEDRCPEITVGSSTIAIHRSGVTCSGSGQMRFASSFHVASTCESVAVMEGGQATSIVNTTRSSSWRFRLPIPYDMDIDIPITNQQPATFANGTLHLTPDSFLNTSQNNSNNNDGGDSGMDTSEPPAKRRPGRPKGTGKKQLTGAHTLSSNNVNNNNQSIPPKRPVGRPRRDGLPAGSVGPSRSRRNAAAGANASVTGIAPQFFKPTQHQFISAPNSVQASPPSAPAIISSPPSISAPGPSRPKPVDKSHNSFEVDDSNWSELARTKSHTFLATLLVALSAITYPQSQSSLSVKEAFKSHLNSLAPTTSPIPTLYSILKTFWLPTSPAYFSLTASSSTARTPPDHRFLYWDPQPLVFNGIACPTCSTALVNRGRIKSGPLKVYDIERPFFIIGCEYVCRSRVCVEQVGQEGRKFASTDPSIWRALPNKLKDEFPARLMYSDQDTGSGPNVWNWQPFGVSKVLWNMVHGCLRAGLGREAILQVLKDTQVGVPDESDPERKSDDQEEAEVDDYLNQSFSVNALARLNSNASASASAPPVHVPQSQQSTAPPAVITDAYGDAWKANSAAGAGAGAPQQSPAVSNAELQYPTTDVEMHSPAIPTGSSPVAAAASLQQNVAGDSNTGQQPHQSAYGVYAPTPSFAPYSSSNAAGYSPNTLAQQASPADQGLPPTNTISPSTMTTSLISSASSTPAIPAAAIPTSTPPTNSHGNELKRPYPFTSHSDTQASYESISTLGSESAKKRSPRHCSKCGSPECKGKGGRAFCTNPCKDCGKLECKGRNSRRPDKPCSEGWD</sequence>
<feature type="region of interest" description="Disordered" evidence="1">
    <location>
        <begin position="230"/>
        <end position="269"/>
    </location>
</feature>
<feature type="compositionally biased region" description="Polar residues" evidence="1">
    <location>
        <begin position="733"/>
        <end position="750"/>
    </location>
</feature>
<feature type="region of interest" description="Disordered" evidence="1">
    <location>
        <begin position="730"/>
        <end position="772"/>
    </location>
</feature>
<feature type="region of interest" description="Disordered" evidence="1">
    <location>
        <begin position="107"/>
        <end position="209"/>
    </location>
</feature>
<dbReference type="Proteomes" id="UP000297245">
    <property type="component" value="Unassembled WGS sequence"/>
</dbReference>
<organism evidence="2 3">
    <name type="scientific">Dendrothele bispora (strain CBS 962.96)</name>
    <dbReference type="NCBI Taxonomy" id="1314807"/>
    <lineage>
        <taxon>Eukaryota</taxon>
        <taxon>Fungi</taxon>
        <taxon>Dikarya</taxon>
        <taxon>Basidiomycota</taxon>
        <taxon>Agaricomycotina</taxon>
        <taxon>Agaricomycetes</taxon>
        <taxon>Agaricomycetidae</taxon>
        <taxon>Agaricales</taxon>
        <taxon>Agaricales incertae sedis</taxon>
        <taxon>Dendrothele</taxon>
    </lineage>
</organism>
<accession>A0A4S8MRD8</accession>
<keyword evidence="3" id="KW-1185">Reference proteome</keyword>
<evidence type="ECO:0000313" key="2">
    <source>
        <dbReference type="EMBL" id="THV05648.1"/>
    </source>
</evidence>
<reference evidence="2 3" key="1">
    <citation type="journal article" date="2019" name="Nat. Ecol. Evol.">
        <title>Megaphylogeny resolves global patterns of mushroom evolution.</title>
        <authorList>
            <person name="Varga T."/>
            <person name="Krizsan K."/>
            <person name="Foldi C."/>
            <person name="Dima B."/>
            <person name="Sanchez-Garcia M."/>
            <person name="Sanchez-Ramirez S."/>
            <person name="Szollosi G.J."/>
            <person name="Szarkandi J.G."/>
            <person name="Papp V."/>
            <person name="Albert L."/>
            <person name="Andreopoulos W."/>
            <person name="Angelini C."/>
            <person name="Antonin V."/>
            <person name="Barry K.W."/>
            <person name="Bougher N.L."/>
            <person name="Buchanan P."/>
            <person name="Buyck B."/>
            <person name="Bense V."/>
            <person name="Catcheside P."/>
            <person name="Chovatia M."/>
            <person name="Cooper J."/>
            <person name="Damon W."/>
            <person name="Desjardin D."/>
            <person name="Finy P."/>
            <person name="Geml J."/>
            <person name="Haridas S."/>
            <person name="Hughes K."/>
            <person name="Justo A."/>
            <person name="Karasinski D."/>
            <person name="Kautmanova I."/>
            <person name="Kiss B."/>
            <person name="Kocsube S."/>
            <person name="Kotiranta H."/>
            <person name="LaButti K.M."/>
            <person name="Lechner B.E."/>
            <person name="Liimatainen K."/>
            <person name="Lipzen A."/>
            <person name="Lukacs Z."/>
            <person name="Mihaltcheva S."/>
            <person name="Morgado L.N."/>
            <person name="Niskanen T."/>
            <person name="Noordeloos M.E."/>
            <person name="Ohm R.A."/>
            <person name="Ortiz-Santana B."/>
            <person name="Ovrebo C."/>
            <person name="Racz N."/>
            <person name="Riley R."/>
            <person name="Savchenko A."/>
            <person name="Shiryaev A."/>
            <person name="Soop K."/>
            <person name="Spirin V."/>
            <person name="Szebenyi C."/>
            <person name="Tomsovsky M."/>
            <person name="Tulloss R.E."/>
            <person name="Uehling J."/>
            <person name="Grigoriev I.V."/>
            <person name="Vagvolgyi C."/>
            <person name="Papp T."/>
            <person name="Martin F.M."/>
            <person name="Miettinen O."/>
            <person name="Hibbett D.S."/>
            <person name="Nagy L.G."/>
        </authorList>
    </citation>
    <scope>NUCLEOTIDE SEQUENCE [LARGE SCALE GENOMIC DNA]</scope>
    <source>
        <strain evidence="2 3">CBS 962.96</strain>
    </source>
</reference>
<name>A0A4S8MRD8_DENBC</name>
<feature type="region of interest" description="Disordered" evidence="1">
    <location>
        <begin position="503"/>
        <end position="524"/>
    </location>
</feature>
<proteinExistence type="predicted"/>